<protein>
    <submittedName>
        <fullName evidence="1">Uncharacterized protein</fullName>
    </submittedName>
</protein>
<evidence type="ECO:0000313" key="1">
    <source>
        <dbReference type="EMBL" id="CEK97655.1"/>
    </source>
</evidence>
<dbReference type="EMBL" id="HACG01050790">
    <property type="protein sequence ID" value="CEK97655.1"/>
    <property type="molecule type" value="Transcribed_RNA"/>
</dbReference>
<reference evidence="1" key="1">
    <citation type="submission" date="2014-12" db="EMBL/GenBank/DDBJ databases">
        <title>Insight into the proteome of Arion vulgaris.</title>
        <authorList>
            <person name="Aradska J."/>
            <person name="Bulat T."/>
            <person name="Smidak R."/>
            <person name="Sarate P."/>
            <person name="Gangsoo J."/>
            <person name="Sialana F."/>
            <person name="Bilban M."/>
            <person name="Lubec G."/>
        </authorList>
    </citation>
    <scope>NUCLEOTIDE SEQUENCE</scope>
    <source>
        <tissue evidence="1">Skin</tissue>
    </source>
</reference>
<accession>A0A0B7BZP6</accession>
<sequence>SCSNGNAASIHKKFDGVCRVYQSECYYQFILNHKLIFQEMLSVKNVNNNG</sequence>
<organism evidence="1">
    <name type="scientific">Arion vulgaris</name>
    <dbReference type="NCBI Taxonomy" id="1028688"/>
    <lineage>
        <taxon>Eukaryota</taxon>
        <taxon>Metazoa</taxon>
        <taxon>Spiralia</taxon>
        <taxon>Lophotrochozoa</taxon>
        <taxon>Mollusca</taxon>
        <taxon>Gastropoda</taxon>
        <taxon>Heterobranchia</taxon>
        <taxon>Euthyneura</taxon>
        <taxon>Panpulmonata</taxon>
        <taxon>Eupulmonata</taxon>
        <taxon>Stylommatophora</taxon>
        <taxon>Helicina</taxon>
        <taxon>Arionoidea</taxon>
        <taxon>Arionidae</taxon>
        <taxon>Arion</taxon>
    </lineage>
</organism>
<proteinExistence type="predicted"/>
<feature type="non-terminal residue" evidence="1">
    <location>
        <position position="1"/>
    </location>
</feature>
<gene>
    <name evidence="1" type="primary">ORF216499</name>
</gene>
<name>A0A0B7BZP6_9EUPU</name>
<dbReference type="AlphaFoldDB" id="A0A0B7BZP6"/>